<dbReference type="EMBL" id="BFEA01000144">
    <property type="protein sequence ID" value="GBG71312.1"/>
    <property type="molecule type" value="Genomic_DNA"/>
</dbReference>
<evidence type="ECO:0000256" key="1">
    <source>
        <dbReference type="SAM" id="MobiDB-lite"/>
    </source>
</evidence>
<feature type="compositionally biased region" description="Polar residues" evidence="1">
    <location>
        <begin position="177"/>
        <end position="188"/>
    </location>
</feature>
<dbReference type="Proteomes" id="UP000265515">
    <property type="component" value="Unassembled WGS sequence"/>
</dbReference>
<evidence type="ECO:0000313" key="3">
    <source>
        <dbReference type="Proteomes" id="UP000265515"/>
    </source>
</evidence>
<feature type="compositionally biased region" description="Pro residues" evidence="1">
    <location>
        <begin position="50"/>
        <end position="60"/>
    </location>
</feature>
<dbReference type="Gramene" id="GBG71312">
    <property type="protein sequence ID" value="GBG71312"/>
    <property type="gene ID" value="CBR_g8734"/>
</dbReference>
<keyword evidence="3" id="KW-1185">Reference proteome</keyword>
<dbReference type="AlphaFoldDB" id="A0A388KMM9"/>
<evidence type="ECO:0000313" key="2">
    <source>
        <dbReference type="EMBL" id="GBG71312.1"/>
    </source>
</evidence>
<name>A0A388KMM9_CHABU</name>
<proteinExistence type="predicted"/>
<accession>A0A388KMM9</accession>
<sequence>MPKCPAHLAFAVQALQSLPLGHPSFQWPPLRFPDNVVPSTAAASQVAPSPCAPLAPLPPRPLRQTIPASVDGRPFVATQPDAQGTVPVSGVGEPVPFDEQGTRAFVEGGGWGKDAGTSSGVAPLFTGNRDKGLFGQPSAASSSQEPSIGKVILESEEAKAKREAEKEVFEFKAPTELATQLPASSEPITESLPVQARDRPGSVASESALGSDEGSMDVLLEALGTMQEGVSTPMPEQGMKMSCEGDITVAMKGVYEDRPQRLDTPEYRLKGAGMQVEPSTQTMEARLEEPMNMPQCQEVVREVSDAPSSPGSHKKKKRGRRSGDLFCFFCKNGEHRAVQCPKFLKDKATGKVTGSGGLIFDRQRRVVERTTDRGRAQLYRQNQEEMSE</sequence>
<gene>
    <name evidence="2" type="ORF">CBR_g8734</name>
</gene>
<feature type="region of interest" description="Disordered" evidence="1">
    <location>
        <begin position="41"/>
        <end position="60"/>
    </location>
</feature>
<comment type="caution">
    <text evidence="2">The sequence shown here is derived from an EMBL/GenBank/DDBJ whole genome shotgun (WGS) entry which is preliminary data.</text>
</comment>
<protein>
    <submittedName>
        <fullName evidence="2">Uncharacterized protein</fullName>
    </submittedName>
</protein>
<reference evidence="2 3" key="1">
    <citation type="journal article" date="2018" name="Cell">
        <title>The Chara Genome: Secondary Complexity and Implications for Plant Terrestrialization.</title>
        <authorList>
            <person name="Nishiyama T."/>
            <person name="Sakayama H."/>
            <person name="Vries J.D."/>
            <person name="Buschmann H."/>
            <person name="Saint-Marcoux D."/>
            <person name="Ullrich K.K."/>
            <person name="Haas F.B."/>
            <person name="Vanderstraeten L."/>
            <person name="Becker D."/>
            <person name="Lang D."/>
            <person name="Vosolsobe S."/>
            <person name="Rombauts S."/>
            <person name="Wilhelmsson P.K.I."/>
            <person name="Janitza P."/>
            <person name="Kern R."/>
            <person name="Heyl A."/>
            <person name="Rumpler F."/>
            <person name="Villalobos L.I.A.C."/>
            <person name="Clay J.M."/>
            <person name="Skokan R."/>
            <person name="Toyoda A."/>
            <person name="Suzuki Y."/>
            <person name="Kagoshima H."/>
            <person name="Schijlen E."/>
            <person name="Tajeshwar N."/>
            <person name="Catarino B."/>
            <person name="Hetherington A.J."/>
            <person name="Saltykova A."/>
            <person name="Bonnot C."/>
            <person name="Breuninger H."/>
            <person name="Symeonidi A."/>
            <person name="Radhakrishnan G.V."/>
            <person name="Van Nieuwerburgh F."/>
            <person name="Deforce D."/>
            <person name="Chang C."/>
            <person name="Karol K.G."/>
            <person name="Hedrich R."/>
            <person name="Ulvskov P."/>
            <person name="Glockner G."/>
            <person name="Delwiche C.F."/>
            <person name="Petrasek J."/>
            <person name="Van de Peer Y."/>
            <person name="Friml J."/>
            <person name="Beilby M."/>
            <person name="Dolan L."/>
            <person name="Kohara Y."/>
            <person name="Sugano S."/>
            <person name="Fujiyama A."/>
            <person name="Delaux P.-M."/>
            <person name="Quint M."/>
            <person name="TheiBen G."/>
            <person name="Hagemann M."/>
            <person name="Harholt J."/>
            <person name="Dunand C."/>
            <person name="Zachgo S."/>
            <person name="Langdale J."/>
            <person name="Maumus F."/>
            <person name="Straeten D.V.D."/>
            <person name="Gould S.B."/>
            <person name="Rensing S.A."/>
        </authorList>
    </citation>
    <scope>NUCLEOTIDE SEQUENCE [LARGE SCALE GENOMIC DNA]</scope>
    <source>
        <strain evidence="2 3">S276</strain>
    </source>
</reference>
<organism evidence="2 3">
    <name type="scientific">Chara braunii</name>
    <name type="common">Braun's stonewort</name>
    <dbReference type="NCBI Taxonomy" id="69332"/>
    <lineage>
        <taxon>Eukaryota</taxon>
        <taxon>Viridiplantae</taxon>
        <taxon>Streptophyta</taxon>
        <taxon>Charophyceae</taxon>
        <taxon>Charales</taxon>
        <taxon>Characeae</taxon>
        <taxon>Chara</taxon>
    </lineage>
</organism>
<feature type="region of interest" description="Disordered" evidence="1">
    <location>
        <begin position="177"/>
        <end position="213"/>
    </location>
</feature>